<feature type="transmembrane region" description="Helical" evidence="16">
    <location>
        <begin position="54"/>
        <end position="77"/>
    </location>
</feature>
<dbReference type="SUPFAM" id="SSF81343">
    <property type="entry name" value="Fumarate reductase respiratory complex transmembrane subunits"/>
    <property type="match status" value="1"/>
</dbReference>
<dbReference type="AlphaFoldDB" id="A0A316GE96"/>
<feature type="transmembrane region" description="Helical" evidence="16">
    <location>
        <begin position="98"/>
        <end position="122"/>
    </location>
</feature>
<comment type="pathway">
    <text evidence="4">Carbohydrate metabolism; tricarboxylic acid cycle.</text>
</comment>
<dbReference type="GO" id="GO:0046872">
    <property type="term" value="F:metal ion binding"/>
    <property type="evidence" value="ECO:0007669"/>
    <property type="project" value="UniProtKB-KW"/>
</dbReference>
<evidence type="ECO:0000313" key="17">
    <source>
        <dbReference type="EMBL" id="PWK59319.1"/>
    </source>
</evidence>
<dbReference type="GO" id="GO:0016020">
    <property type="term" value="C:membrane"/>
    <property type="evidence" value="ECO:0007669"/>
    <property type="project" value="UniProtKB-SubCell"/>
</dbReference>
<dbReference type="Pfam" id="PF01127">
    <property type="entry name" value="Sdh_cyt"/>
    <property type="match status" value="1"/>
</dbReference>
<evidence type="ECO:0000256" key="8">
    <source>
        <dbReference type="ARBA" id="ARBA00022532"/>
    </source>
</evidence>
<keyword evidence="7" id="KW-0813">Transport</keyword>
<sequence length="123" mass="13041">MAYVTDRKRVTGLGSAKSGTEHHWAMTVTSVALLILTPFFLWIVGGLLGQPHEAVVASLSRPIPALIVGAFLVVGLHHMRLGMQVLVEDYLRGLGRKIGLIVTTILCYALAAGGVVALAQIAL</sequence>
<evidence type="ECO:0000256" key="6">
    <source>
        <dbReference type="ARBA" id="ARBA00019425"/>
    </source>
</evidence>
<name>A0A316GE96_9RHOB</name>
<dbReference type="InterPro" id="IPR000701">
    <property type="entry name" value="SuccDH_FuR_B_TM-su"/>
</dbReference>
<evidence type="ECO:0000256" key="5">
    <source>
        <dbReference type="ARBA" id="ARBA00011558"/>
    </source>
</evidence>
<evidence type="ECO:0000256" key="7">
    <source>
        <dbReference type="ARBA" id="ARBA00022448"/>
    </source>
</evidence>
<evidence type="ECO:0000256" key="13">
    <source>
        <dbReference type="ARBA" id="ARBA00022989"/>
    </source>
</evidence>
<evidence type="ECO:0000313" key="18">
    <source>
        <dbReference type="Proteomes" id="UP000245708"/>
    </source>
</evidence>
<reference evidence="17 18" key="1">
    <citation type="submission" date="2018-05" db="EMBL/GenBank/DDBJ databases">
        <title>Genomic Encyclopedia of Type Strains, Phase IV (KMG-IV): sequencing the most valuable type-strain genomes for metagenomic binning, comparative biology and taxonomic classification.</title>
        <authorList>
            <person name="Goeker M."/>
        </authorList>
    </citation>
    <scope>NUCLEOTIDE SEQUENCE [LARGE SCALE GENOMIC DNA]</scope>
    <source>
        <strain evidence="17 18">DSM 16097</strain>
    </source>
</reference>
<evidence type="ECO:0000256" key="11">
    <source>
        <dbReference type="ARBA" id="ARBA00022723"/>
    </source>
</evidence>
<dbReference type="NCBIfam" id="TIGR02968">
    <property type="entry name" value="succ_dehyd_anc"/>
    <property type="match status" value="1"/>
</dbReference>
<comment type="subunit">
    <text evidence="5">Part of an enzyme complex containing four subunits: a flavoprotein, an iron-sulfur protein, plus two membrane-anchoring proteins, SdhC and SdhD.</text>
</comment>
<keyword evidence="18" id="KW-1185">Reference proteome</keyword>
<dbReference type="RefSeq" id="WP_109669839.1">
    <property type="nucleotide sequence ID" value="NZ_QGGW01000008.1"/>
</dbReference>
<dbReference type="GO" id="GO:0006099">
    <property type="term" value="P:tricarboxylic acid cycle"/>
    <property type="evidence" value="ECO:0007669"/>
    <property type="project" value="UniProtKB-UniPathway"/>
</dbReference>
<evidence type="ECO:0000256" key="2">
    <source>
        <dbReference type="ARBA" id="ARBA00004050"/>
    </source>
</evidence>
<dbReference type="Gene3D" id="1.20.1300.10">
    <property type="entry name" value="Fumarate reductase/succinate dehydrogenase, transmembrane subunit"/>
    <property type="match status" value="1"/>
</dbReference>
<accession>A0A316GE96</accession>
<comment type="function">
    <text evidence="2">Membrane-anchoring subunit of succinate dehydrogenase (SDH).</text>
</comment>
<keyword evidence="11" id="KW-0479">Metal-binding</keyword>
<evidence type="ECO:0000256" key="1">
    <source>
        <dbReference type="ARBA" id="ARBA00001971"/>
    </source>
</evidence>
<comment type="subcellular location">
    <subcellularLocation>
        <location evidence="3">Membrane</location>
        <topology evidence="3">Multi-pass membrane protein</topology>
    </subcellularLocation>
</comment>
<comment type="cofactor">
    <cofactor evidence="1">
        <name>heme</name>
        <dbReference type="ChEBI" id="CHEBI:30413"/>
    </cofactor>
</comment>
<keyword evidence="14" id="KW-0408">Iron</keyword>
<evidence type="ECO:0000256" key="9">
    <source>
        <dbReference type="ARBA" id="ARBA00022617"/>
    </source>
</evidence>
<evidence type="ECO:0000256" key="3">
    <source>
        <dbReference type="ARBA" id="ARBA00004141"/>
    </source>
</evidence>
<keyword evidence="12" id="KW-0249">Electron transport</keyword>
<dbReference type="UniPathway" id="UPA00223"/>
<gene>
    <name evidence="17" type="ORF">C7455_10887</name>
</gene>
<evidence type="ECO:0000256" key="16">
    <source>
        <dbReference type="SAM" id="Phobius"/>
    </source>
</evidence>
<dbReference type="GO" id="GO:0020037">
    <property type="term" value="F:heme binding"/>
    <property type="evidence" value="ECO:0007669"/>
    <property type="project" value="InterPro"/>
</dbReference>
<keyword evidence="8" id="KW-0816">Tricarboxylic acid cycle</keyword>
<keyword evidence="9" id="KW-0349">Heme</keyword>
<evidence type="ECO:0000256" key="15">
    <source>
        <dbReference type="ARBA" id="ARBA00023136"/>
    </source>
</evidence>
<evidence type="ECO:0000256" key="12">
    <source>
        <dbReference type="ARBA" id="ARBA00022982"/>
    </source>
</evidence>
<feature type="transmembrane region" description="Helical" evidence="16">
    <location>
        <begin position="24"/>
        <end position="48"/>
    </location>
</feature>
<proteinExistence type="predicted"/>
<evidence type="ECO:0000256" key="10">
    <source>
        <dbReference type="ARBA" id="ARBA00022692"/>
    </source>
</evidence>
<dbReference type="InterPro" id="IPR034804">
    <property type="entry name" value="SQR/QFR_C/D"/>
</dbReference>
<dbReference type="Proteomes" id="UP000245708">
    <property type="component" value="Unassembled WGS sequence"/>
</dbReference>
<keyword evidence="10 16" id="KW-0812">Transmembrane</keyword>
<protein>
    <recommendedName>
        <fullName evidence="6">Succinate dehydrogenase hydrophobic membrane anchor subunit</fullName>
    </recommendedName>
</protein>
<organism evidence="17 18">
    <name type="scientific">Roseicyclus mahoneyensis</name>
    <dbReference type="NCBI Taxonomy" id="164332"/>
    <lineage>
        <taxon>Bacteria</taxon>
        <taxon>Pseudomonadati</taxon>
        <taxon>Pseudomonadota</taxon>
        <taxon>Alphaproteobacteria</taxon>
        <taxon>Rhodobacterales</taxon>
        <taxon>Roseobacteraceae</taxon>
        <taxon>Roseicyclus</taxon>
    </lineage>
</organism>
<dbReference type="EMBL" id="QGGW01000008">
    <property type="protein sequence ID" value="PWK59319.1"/>
    <property type="molecule type" value="Genomic_DNA"/>
</dbReference>
<dbReference type="OrthoDB" id="9809280at2"/>
<keyword evidence="13 16" id="KW-1133">Transmembrane helix</keyword>
<dbReference type="CDD" id="cd03495">
    <property type="entry name" value="SQR_TypeC_SdhD_like"/>
    <property type="match status" value="1"/>
</dbReference>
<keyword evidence="15 16" id="KW-0472">Membrane</keyword>
<comment type="caution">
    <text evidence="17">The sequence shown here is derived from an EMBL/GenBank/DDBJ whole genome shotgun (WGS) entry which is preliminary data.</text>
</comment>
<evidence type="ECO:0000256" key="14">
    <source>
        <dbReference type="ARBA" id="ARBA00023004"/>
    </source>
</evidence>
<evidence type="ECO:0000256" key="4">
    <source>
        <dbReference type="ARBA" id="ARBA00005163"/>
    </source>
</evidence>
<dbReference type="InterPro" id="IPR014312">
    <property type="entry name" value="Succ_DH_anchor"/>
</dbReference>